<keyword evidence="5" id="KW-1185">Reference proteome</keyword>
<evidence type="ECO:0000313" key="5">
    <source>
        <dbReference type="Proteomes" id="UP001589608"/>
    </source>
</evidence>
<dbReference type="PANTHER" id="PTHR46637">
    <property type="entry name" value="TIS1421-TRANSPOSASE PROTEIN A"/>
    <property type="match status" value="1"/>
</dbReference>
<accession>A0ABV5M1C3</accession>
<protein>
    <submittedName>
        <fullName evidence="4">IS5 family transposase</fullName>
    </submittedName>
</protein>
<name>A0ABV5M1C3_9ACTN</name>
<reference evidence="4 5" key="1">
    <citation type="submission" date="2024-09" db="EMBL/GenBank/DDBJ databases">
        <authorList>
            <person name="Sun Q."/>
            <person name="Mori K."/>
        </authorList>
    </citation>
    <scope>NUCLEOTIDE SEQUENCE [LARGE SCALE GENOMIC DNA]</scope>
    <source>
        <strain evidence="4 5">JCM 3307</strain>
    </source>
</reference>
<feature type="domain" description="Insertion element IS402-like" evidence="3">
    <location>
        <begin position="6"/>
        <end position="75"/>
    </location>
</feature>
<organism evidence="4 5">
    <name type="scientific">Dactylosporangium vinaceum</name>
    <dbReference type="NCBI Taxonomy" id="53362"/>
    <lineage>
        <taxon>Bacteria</taxon>
        <taxon>Bacillati</taxon>
        <taxon>Actinomycetota</taxon>
        <taxon>Actinomycetes</taxon>
        <taxon>Micromonosporales</taxon>
        <taxon>Micromonosporaceae</taxon>
        <taxon>Dactylosporangium</taxon>
    </lineage>
</organism>
<feature type="region of interest" description="Disordered" evidence="1">
    <location>
        <begin position="108"/>
        <end position="201"/>
    </location>
</feature>
<dbReference type="Pfam" id="PF13340">
    <property type="entry name" value="DUF4096"/>
    <property type="match status" value="1"/>
</dbReference>
<dbReference type="InterPro" id="IPR025161">
    <property type="entry name" value="IS402-like_dom"/>
</dbReference>
<dbReference type="InterPro" id="IPR002559">
    <property type="entry name" value="Transposase_11"/>
</dbReference>
<sequence length="297" mass="33851">MARGDLRNGEWAVLAPLLPAQPVRGGRWRDHRQVINAICWVKRTGSPWRDLPERYGPWKTPYQRFRRWAADGTWAVLKQQVLALAEADGDIDWDAQVDSTIVRVHQHAAGARKRGSTGTSHRPRQGIGRSRGGLTTKVHTLSDGRGRSLATRITPGQAADTRQLQPLLDQVSVPRPGRRGRPRKRPDSVTGDKAYSSRSNRELLRSRDITTVIPEPNDQIANRKRRGCTGGRPPNFDRVAYRRRHQVERGFNRRKHWRGLATRFDKLGSHDQATLDLVETLDWLRAVPDNHDPRDRT</sequence>
<gene>
    <name evidence="4" type="ORF">ACFFTR_06140</name>
</gene>
<dbReference type="NCBIfam" id="NF033580">
    <property type="entry name" value="transpos_IS5_3"/>
    <property type="match status" value="1"/>
</dbReference>
<dbReference type="PANTHER" id="PTHR46637:SF1">
    <property type="entry name" value="BLL5188 PROTEIN"/>
    <property type="match status" value="1"/>
</dbReference>
<evidence type="ECO:0000259" key="2">
    <source>
        <dbReference type="Pfam" id="PF01609"/>
    </source>
</evidence>
<evidence type="ECO:0000259" key="3">
    <source>
        <dbReference type="Pfam" id="PF13340"/>
    </source>
</evidence>
<feature type="domain" description="Transposase IS4-like" evidence="2">
    <location>
        <begin position="97"/>
        <end position="266"/>
    </location>
</feature>
<dbReference type="EMBL" id="JBHMCA010000017">
    <property type="protein sequence ID" value="MFB9442662.1"/>
    <property type="molecule type" value="Genomic_DNA"/>
</dbReference>
<evidence type="ECO:0000313" key="4">
    <source>
        <dbReference type="EMBL" id="MFB9442662.1"/>
    </source>
</evidence>
<comment type="caution">
    <text evidence="4">The sequence shown here is derived from an EMBL/GenBank/DDBJ whole genome shotgun (WGS) entry which is preliminary data.</text>
</comment>
<proteinExistence type="predicted"/>
<evidence type="ECO:0000256" key="1">
    <source>
        <dbReference type="SAM" id="MobiDB-lite"/>
    </source>
</evidence>
<dbReference type="RefSeq" id="WP_380027322.1">
    <property type="nucleotide sequence ID" value="NZ_CP061913.1"/>
</dbReference>
<dbReference type="Pfam" id="PF01609">
    <property type="entry name" value="DDE_Tnp_1"/>
    <property type="match status" value="1"/>
</dbReference>
<dbReference type="InterPro" id="IPR052909">
    <property type="entry name" value="Transposase_6_like"/>
</dbReference>
<dbReference type="Proteomes" id="UP001589608">
    <property type="component" value="Unassembled WGS sequence"/>
</dbReference>